<dbReference type="CDD" id="cd04590">
    <property type="entry name" value="CBS_pair_CorC_HlyC_assoc"/>
    <property type="match status" value="1"/>
</dbReference>
<keyword evidence="3" id="KW-1003">Cell membrane</keyword>
<dbReference type="Gene3D" id="3.10.580.10">
    <property type="entry name" value="CBS-domain"/>
    <property type="match status" value="1"/>
</dbReference>
<evidence type="ECO:0000256" key="5">
    <source>
        <dbReference type="ARBA" id="ARBA00022737"/>
    </source>
</evidence>
<dbReference type="PROSITE" id="PS51846">
    <property type="entry name" value="CNNM"/>
    <property type="match status" value="1"/>
</dbReference>
<dbReference type="InterPro" id="IPR016169">
    <property type="entry name" value="FAD-bd_PCMH_sub2"/>
</dbReference>
<evidence type="ECO:0000256" key="4">
    <source>
        <dbReference type="ARBA" id="ARBA00022692"/>
    </source>
</evidence>
<name>A0ABV5YE67_9ACTN</name>
<evidence type="ECO:0000256" key="1">
    <source>
        <dbReference type="ARBA" id="ARBA00004651"/>
    </source>
</evidence>
<dbReference type="RefSeq" id="WP_378200763.1">
    <property type="nucleotide sequence ID" value="NZ_JBHLZP010000084.1"/>
</dbReference>
<evidence type="ECO:0000256" key="7">
    <source>
        <dbReference type="ARBA" id="ARBA00023122"/>
    </source>
</evidence>
<dbReference type="PANTHER" id="PTHR43099">
    <property type="entry name" value="UPF0053 PROTEIN YRKA"/>
    <property type="match status" value="1"/>
</dbReference>
<keyword evidence="6 10" id="KW-1133">Transmembrane helix</keyword>
<evidence type="ECO:0000256" key="6">
    <source>
        <dbReference type="ARBA" id="ARBA00022989"/>
    </source>
</evidence>
<dbReference type="SMART" id="SM00116">
    <property type="entry name" value="CBS"/>
    <property type="match status" value="1"/>
</dbReference>
<keyword evidence="7 9" id="KW-0129">CBS domain</keyword>
<evidence type="ECO:0000256" key="11">
    <source>
        <dbReference type="SAM" id="Phobius"/>
    </source>
</evidence>
<dbReference type="Pfam" id="PF00571">
    <property type="entry name" value="CBS"/>
    <property type="match status" value="2"/>
</dbReference>
<evidence type="ECO:0000259" key="12">
    <source>
        <dbReference type="PROSITE" id="PS51371"/>
    </source>
</evidence>
<dbReference type="Proteomes" id="UP001589627">
    <property type="component" value="Unassembled WGS sequence"/>
</dbReference>
<dbReference type="InterPro" id="IPR000644">
    <property type="entry name" value="CBS_dom"/>
</dbReference>
<feature type="domain" description="CBS" evidence="12">
    <location>
        <begin position="220"/>
        <end position="277"/>
    </location>
</feature>
<dbReference type="Pfam" id="PF01595">
    <property type="entry name" value="CNNM"/>
    <property type="match status" value="1"/>
</dbReference>
<gene>
    <name evidence="14" type="ORF">ACFFNX_14145</name>
</gene>
<feature type="domain" description="CNNM transmembrane" evidence="13">
    <location>
        <begin position="1"/>
        <end position="205"/>
    </location>
</feature>
<accession>A0ABV5YE67</accession>
<evidence type="ECO:0000259" key="13">
    <source>
        <dbReference type="PROSITE" id="PS51846"/>
    </source>
</evidence>
<evidence type="ECO:0000313" key="14">
    <source>
        <dbReference type="EMBL" id="MFB9833331.1"/>
    </source>
</evidence>
<comment type="subcellular location">
    <subcellularLocation>
        <location evidence="1">Cell membrane</location>
        <topology evidence="1">Multi-pass membrane protein</topology>
    </subcellularLocation>
</comment>
<feature type="domain" description="CBS" evidence="12">
    <location>
        <begin position="282"/>
        <end position="339"/>
    </location>
</feature>
<dbReference type="SUPFAM" id="SSF54631">
    <property type="entry name" value="CBS-domain pair"/>
    <property type="match status" value="1"/>
</dbReference>
<feature type="transmembrane region" description="Helical" evidence="11">
    <location>
        <begin position="59"/>
        <end position="80"/>
    </location>
</feature>
<dbReference type="InterPro" id="IPR044751">
    <property type="entry name" value="Ion_transp-like_CBS"/>
</dbReference>
<dbReference type="PROSITE" id="PS51371">
    <property type="entry name" value="CBS"/>
    <property type="match status" value="2"/>
</dbReference>
<dbReference type="SMART" id="SM01091">
    <property type="entry name" value="CorC_HlyC"/>
    <property type="match status" value="1"/>
</dbReference>
<evidence type="ECO:0000256" key="3">
    <source>
        <dbReference type="ARBA" id="ARBA00022475"/>
    </source>
</evidence>
<organism evidence="14 15">
    <name type="scientific">Actinoallomurus acaciae</name>
    <dbReference type="NCBI Taxonomy" id="502577"/>
    <lineage>
        <taxon>Bacteria</taxon>
        <taxon>Bacillati</taxon>
        <taxon>Actinomycetota</taxon>
        <taxon>Actinomycetes</taxon>
        <taxon>Streptosporangiales</taxon>
        <taxon>Thermomonosporaceae</taxon>
        <taxon>Actinoallomurus</taxon>
    </lineage>
</organism>
<comment type="caution">
    <text evidence="14">The sequence shown here is derived from an EMBL/GenBank/DDBJ whole genome shotgun (WGS) entry which is preliminary data.</text>
</comment>
<keyword evidence="15" id="KW-1185">Reference proteome</keyword>
<dbReference type="InterPro" id="IPR005170">
    <property type="entry name" value="Transptr-assoc_dom"/>
</dbReference>
<dbReference type="InterPro" id="IPR036318">
    <property type="entry name" value="FAD-bd_PCMH-like_sf"/>
</dbReference>
<evidence type="ECO:0000256" key="9">
    <source>
        <dbReference type="PROSITE-ProRule" id="PRU00703"/>
    </source>
</evidence>
<dbReference type="Gene3D" id="3.30.465.10">
    <property type="match status" value="1"/>
</dbReference>
<protein>
    <submittedName>
        <fullName evidence="14">Hemolysin family protein</fullName>
    </submittedName>
</protein>
<dbReference type="InterPro" id="IPR051676">
    <property type="entry name" value="UPF0053_domain"/>
</dbReference>
<keyword evidence="5" id="KW-0677">Repeat</keyword>
<dbReference type="Pfam" id="PF03471">
    <property type="entry name" value="CorC_HlyC"/>
    <property type="match status" value="1"/>
</dbReference>
<proteinExistence type="inferred from homology"/>
<evidence type="ECO:0000256" key="10">
    <source>
        <dbReference type="PROSITE-ProRule" id="PRU01193"/>
    </source>
</evidence>
<dbReference type="InterPro" id="IPR046342">
    <property type="entry name" value="CBS_dom_sf"/>
</dbReference>
<feature type="transmembrane region" description="Helical" evidence="11">
    <location>
        <begin position="6"/>
        <end position="29"/>
    </location>
</feature>
<dbReference type="InterPro" id="IPR002550">
    <property type="entry name" value="CNNM"/>
</dbReference>
<dbReference type="SUPFAM" id="SSF56176">
    <property type="entry name" value="FAD-binding/transporter-associated domain-like"/>
    <property type="match status" value="1"/>
</dbReference>
<dbReference type="EMBL" id="JBHLZP010000084">
    <property type="protein sequence ID" value="MFB9833331.1"/>
    <property type="molecule type" value="Genomic_DNA"/>
</dbReference>
<evidence type="ECO:0000256" key="8">
    <source>
        <dbReference type="ARBA" id="ARBA00023136"/>
    </source>
</evidence>
<reference evidence="14 15" key="1">
    <citation type="submission" date="2024-09" db="EMBL/GenBank/DDBJ databases">
        <authorList>
            <person name="Sun Q."/>
            <person name="Mori K."/>
        </authorList>
    </citation>
    <scope>NUCLEOTIDE SEQUENCE [LARGE SCALE GENOMIC DNA]</scope>
    <source>
        <strain evidence="14 15">TBRC 0563</strain>
    </source>
</reference>
<comment type="similarity">
    <text evidence="2">Belongs to the UPF0053 family.</text>
</comment>
<keyword evidence="4 10" id="KW-0812">Transmembrane</keyword>
<sequence length="439" mass="46870">MTGTLASAAIVLALILVEALFVASELALVSLRDSQVRRIADRGRRGAAVARLVSDPNRFLAVVQIGVTLTALLSSAYGAVTLSDTAKKALVEHTGMSPGLAGFVGVVGVTLVISYVTLVVGELAPKRLALQRAEGAALLVGPFLDRMAIISRPVIWLLSKSTNLVVRMLGGDPGASREKITAEEVRALVAGTTEIAPDERNLIEEVFAAGERQLREVLVPRTEVEFLDAATPLCKAAQVAAGSPHSRYPVYRESHDDVVGFVHVRDLLDPQQSGLSTPVGDVVRPVLYLPASKRVLAVLSEMRREGHHLAIVVDEYGGTAGIVTLEDLVEELIGDIRDEYDVEDAQARRLHGGALEVDGLLNIDDFADETGIELPEGPYETVAGYLMAVLGHLPQVGEMTMVGGHRLSVTEVDGRRVARVRVTPPPVAEPVPEPEPDES</sequence>
<evidence type="ECO:0000256" key="2">
    <source>
        <dbReference type="ARBA" id="ARBA00006337"/>
    </source>
</evidence>
<keyword evidence="8 10" id="KW-0472">Membrane</keyword>
<feature type="transmembrane region" description="Helical" evidence="11">
    <location>
        <begin position="100"/>
        <end position="124"/>
    </location>
</feature>
<evidence type="ECO:0000313" key="15">
    <source>
        <dbReference type="Proteomes" id="UP001589627"/>
    </source>
</evidence>
<dbReference type="PANTHER" id="PTHR43099:SF5">
    <property type="entry name" value="HLYC_CORC FAMILY TRANSPORTER"/>
    <property type="match status" value="1"/>
</dbReference>